<accession>F3YVK1</accession>
<dbReference type="Proteomes" id="UP000007844">
    <property type="component" value="Chromosome"/>
</dbReference>
<dbReference type="NCBIfam" id="NF041277">
    <property type="entry name" value="coba_remo_CbiR"/>
    <property type="match status" value="1"/>
</dbReference>
<dbReference type="HOGENOM" id="CLU_089586_0_0_7"/>
<gene>
    <name evidence="1" type="ORF">Desaf_0381</name>
</gene>
<reference evidence="1 2" key="1">
    <citation type="journal article" date="2011" name="J. Bacteriol.">
        <title>Genome sequence of the mercury-methylating and pleomorphic Desulfovibrio africanus Strain Walvis Bay.</title>
        <authorList>
            <person name="Brown S.D."/>
            <person name="Wall J.D."/>
            <person name="Kucken A.M."/>
            <person name="Gilmour C.C."/>
            <person name="Podar M."/>
            <person name="Brandt C.C."/>
            <person name="Teshima H."/>
            <person name="Detter J.C."/>
            <person name="Han C.S."/>
            <person name="Land M.L."/>
            <person name="Lucas S."/>
            <person name="Han J."/>
            <person name="Pennacchio L."/>
            <person name="Nolan M."/>
            <person name="Pitluck S."/>
            <person name="Woyke T."/>
            <person name="Goodwin L."/>
            <person name="Palumbo A.V."/>
            <person name="Elias D.A."/>
        </authorList>
    </citation>
    <scope>NUCLEOTIDE SEQUENCE [LARGE SCALE GENOMIC DNA]</scope>
    <source>
        <strain evidence="1 2">Walvis Bay</strain>
    </source>
</reference>
<evidence type="ECO:0008006" key="3">
    <source>
        <dbReference type="Google" id="ProtNLM"/>
    </source>
</evidence>
<dbReference type="Gene3D" id="3.20.20.150">
    <property type="entry name" value="Divalent-metal-dependent TIM barrel enzymes"/>
    <property type="match status" value="1"/>
</dbReference>
<protein>
    <recommendedName>
        <fullName evidence="3">Xylose isomerase domain-containing protein TIM barrel</fullName>
    </recommendedName>
</protein>
<organism evidence="1 2">
    <name type="scientific">Desulfocurvibacter africanus subsp. africanus str. Walvis Bay</name>
    <dbReference type="NCBI Taxonomy" id="690850"/>
    <lineage>
        <taxon>Bacteria</taxon>
        <taxon>Pseudomonadati</taxon>
        <taxon>Thermodesulfobacteriota</taxon>
        <taxon>Desulfovibrionia</taxon>
        <taxon>Desulfovibrionales</taxon>
        <taxon>Desulfovibrionaceae</taxon>
        <taxon>Desulfocurvibacter</taxon>
    </lineage>
</organism>
<keyword evidence="2" id="KW-1185">Reference proteome</keyword>
<dbReference type="RefSeq" id="WP_014258586.1">
    <property type="nucleotide sequence ID" value="NC_016629.1"/>
</dbReference>
<evidence type="ECO:0000313" key="2">
    <source>
        <dbReference type="Proteomes" id="UP000007844"/>
    </source>
</evidence>
<dbReference type="SUPFAM" id="SSF51658">
    <property type="entry name" value="Xylose isomerase-like"/>
    <property type="match status" value="1"/>
</dbReference>
<dbReference type="KEGG" id="daf:Desaf_0381"/>
<dbReference type="InterPro" id="IPR036237">
    <property type="entry name" value="Xyl_isomerase-like_sf"/>
</dbReference>
<dbReference type="AlphaFoldDB" id="F3YVK1"/>
<dbReference type="EMBL" id="CP003221">
    <property type="protein sequence ID" value="EGJ48737.1"/>
    <property type="molecule type" value="Genomic_DNA"/>
</dbReference>
<name>F3YVK1_DESAF</name>
<evidence type="ECO:0000313" key="1">
    <source>
        <dbReference type="EMBL" id="EGJ48737.1"/>
    </source>
</evidence>
<proteinExistence type="predicted"/>
<sequence>MPLINFPKKINRPRACSDAGAAWRLAAPSAVWPEALPGNCKKLAALPGRPVAEVGLCLFETKACLEYDSNDLPAWLAELGLSFHVHLPLDLPWQAGMQEVSTAIHGLMDKVGYLSPCCFVLHPPGPDLLPEVAALFRELDIDPARVLLENVDGQDLTELAPVIEPAGFSVCLDLGHMLAFGQRHILDDPRLTGRVAMIHAYAPGPRGEHKSLALLDAEGLAALAHCLTLLPPDGTLMVECFRPADLLSSLQALGEILPGLMDASPEGSKKAAT</sequence>
<dbReference type="eggNOG" id="COG1082">
    <property type="taxonomic scope" value="Bacteria"/>
</dbReference>
<dbReference type="STRING" id="690850.Desaf_0381"/>